<accession>A0AC60NSZ5</accession>
<keyword evidence="2" id="KW-1185">Reference proteome</keyword>
<evidence type="ECO:0000313" key="2">
    <source>
        <dbReference type="Proteomes" id="UP000805193"/>
    </source>
</evidence>
<name>A0AC60NSZ5_IXOPE</name>
<evidence type="ECO:0000313" key="1">
    <source>
        <dbReference type="EMBL" id="KAG0410245.1"/>
    </source>
</evidence>
<protein>
    <submittedName>
        <fullName evidence="1">Uncharacterized protein</fullName>
    </submittedName>
</protein>
<proteinExistence type="predicted"/>
<gene>
    <name evidence="1" type="ORF">HPB47_012638</name>
</gene>
<reference evidence="1 2" key="1">
    <citation type="journal article" date="2020" name="Cell">
        <title>Large-Scale Comparative Analyses of Tick Genomes Elucidate Their Genetic Diversity and Vector Capacities.</title>
        <authorList>
            <consortium name="Tick Genome and Microbiome Consortium (TIGMIC)"/>
            <person name="Jia N."/>
            <person name="Wang J."/>
            <person name="Shi W."/>
            <person name="Du L."/>
            <person name="Sun Y."/>
            <person name="Zhan W."/>
            <person name="Jiang J.F."/>
            <person name="Wang Q."/>
            <person name="Zhang B."/>
            <person name="Ji P."/>
            <person name="Bell-Sakyi L."/>
            <person name="Cui X.M."/>
            <person name="Yuan T.T."/>
            <person name="Jiang B.G."/>
            <person name="Yang W.F."/>
            <person name="Lam T.T."/>
            <person name="Chang Q.C."/>
            <person name="Ding S.J."/>
            <person name="Wang X.J."/>
            <person name="Zhu J.G."/>
            <person name="Ruan X.D."/>
            <person name="Zhao L."/>
            <person name="Wei J.T."/>
            <person name="Ye R.Z."/>
            <person name="Que T.C."/>
            <person name="Du C.H."/>
            <person name="Zhou Y.H."/>
            <person name="Cheng J.X."/>
            <person name="Dai P.F."/>
            <person name="Guo W.B."/>
            <person name="Han X.H."/>
            <person name="Huang E.J."/>
            <person name="Li L.F."/>
            <person name="Wei W."/>
            <person name="Gao Y.C."/>
            <person name="Liu J.Z."/>
            <person name="Shao H.Z."/>
            <person name="Wang X."/>
            <person name="Wang C.C."/>
            <person name="Yang T.C."/>
            <person name="Huo Q.B."/>
            <person name="Li W."/>
            <person name="Chen H.Y."/>
            <person name="Chen S.E."/>
            <person name="Zhou L.G."/>
            <person name="Ni X.B."/>
            <person name="Tian J.H."/>
            <person name="Sheng Y."/>
            <person name="Liu T."/>
            <person name="Pan Y.S."/>
            <person name="Xia L.Y."/>
            <person name="Li J."/>
            <person name="Zhao F."/>
            <person name="Cao W.C."/>
        </authorList>
    </citation>
    <scope>NUCLEOTIDE SEQUENCE [LARGE SCALE GENOMIC DNA]</scope>
    <source>
        <strain evidence="1">Iper-2018</strain>
    </source>
</reference>
<comment type="caution">
    <text evidence="1">The sequence shown here is derived from an EMBL/GenBank/DDBJ whole genome shotgun (WGS) entry which is preliminary data.</text>
</comment>
<sequence>MRTELNKERKKLEEAWQGQLEEVKVMQRSNKDKHEAIEWQLEARLTKEKEGQEAVERELERLGREQQQMKRWGTEGRACGGKGSEAVVQYGGATEDPYSNSYPTCNAGKTKGKRAESVGGRDRQRSRGRAKVAALPGRGMKEVMGTAVEMFTVNKGDENLVVVHAGLNDVLGRRGRGLATHIEDGVKQGRGVGTECAVQEVNRTMKRLSSKNGYEVMNVNRELYQENGLHYGELRVKRVGRRMGGIAKALLGAPTALR</sequence>
<dbReference type="Proteomes" id="UP000805193">
    <property type="component" value="Unassembled WGS sequence"/>
</dbReference>
<organism evidence="1 2">
    <name type="scientific">Ixodes persulcatus</name>
    <name type="common">Taiga tick</name>
    <dbReference type="NCBI Taxonomy" id="34615"/>
    <lineage>
        <taxon>Eukaryota</taxon>
        <taxon>Metazoa</taxon>
        <taxon>Ecdysozoa</taxon>
        <taxon>Arthropoda</taxon>
        <taxon>Chelicerata</taxon>
        <taxon>Arachnida</taxon>
        <taxon>Acari</taxon>
        <taxon>Parasitiformes</taxon>
        <taxon>Ixodida</taxon>
        <taxon>Ixodoidea</taxon>
        <taxon>Ixodidae</taxon>
        <taxon>Ixodinae</taxon>
        <taxon>Ixodes</taxon>
    </lineage>
</organism>
<dbReference type="EMBL" id="JABSTQ010011542">
    <property type="protein sequence ID" value="KAG0410245.1"/>
    <property type="molecule type" value="Genomic_DNA"/>
</dbReference>